<evidence type="ECO:0000256" key="1">
    <source>
        <dbReference type="SAM" id="MobiDB-lite"/>
    </source>
</evidence>
<keyword evidence="3" id="KW-1185">Reference proteome</keyword>
<name>A0A4V6NQY4_9RHOB</name>
<proteinExistence type="predicted"/>
<dbReference type="Proteomes" id="UP000294835">
    <property type="component" value="Unassembled WGS sequence"/>
</dbReference>
<dbReference type="AlphaFoldDB" id="A0A4V6NQY4"/>
<dbReference type="EMBL" id="SLXP01000015">
    <property type="protein sequence ID" value="TCP38966.1"/>
    <property type="molecule type" value="Genomic_DNA"/>
</dbReference>
<comment type="caution">
    <text evidence="2">The sequence shown here is derived from an EMBL/GenBank/DDBJ whole genome shotgun (WGS) entry which is preliminary data.</text>
</comment>
<sequence>MFDLDELARWDDALHALEHHDHPETDELQGAPVREAAPQRELEDA</sequence>
<evidence type="ECO:0000313" key="3">
    <source>
        <dbReference type="Proteomes" id="UP000294835"/>
    </source>
</evidence>
<dbReference type="RefSeq" id="WP_165915639.1">
    <property type="nucleotide sequence ID" value="NZ_SLXP01000015.1"/>
</dbReference>
<protein>
    <submittedName>
        <fullName evidence="2">Uncharacterized protein</fullName>
    </submittedName>
</protein>
<evidence type="ECO:0000313" key="2">
    <source>
        <dbReference type="EMBL" id="TCP38966.1"/>
    </source>
</evidence>
<gene>
    <name evidence="2" type="ORF">EV662_1157</name>
</gene>
<organism evidence="2 3">
    <name type="scientific">Rhodovulum marinum</name>
    <dbReference type="NCBI Taxonomy" id="320662"/>
    <lineage>
        <taxon>Bacteria</taxon>
        <taxon>Pseudomonadati</taxon>
        <taxon>Pseudomonadota</taxon>
        <taxon>Alphaproteobacteria</taxon>
        <taxon>Rhodobacterales</taxon>
        <taxon>Paracoccaceae</taxon>
        <taxon>Rhodovulum</taxon>
    </lineage>
</organism>
<reference evidence="2 3" key="1">
    <citation type="submission" date="2019-03" db="EMBL/GenBank/DDBJ databases">
        <title>Genomic Encyclopedia of Type Strains, Phase IV (KMG-IV): sequencing the most valuable type-strain genomes for metagenomic binning, comparative biology and taxonomic classification.</title>
        <authorList>
            <person name="Goeker M."/>
        </authorList>
    </citation>
    <scope>NUCLEOTIDE SEQUENCE [LARGE SCALE GENOMIC DNA]</scope>
    <source>
        <strain evidence="2 3">DSM 18063</strain>
    </source>
</reference>
<accession>A0A4V6NQY4</accession>
<feature type="region of interest" description="Disordered" evidence="1">
    <location>
        <begin position="19"/>
        <end position="45"/>
    </location>
</feature>